<dbReference type="InterPro" id="IPR000719">
    <property type="entry name" value="Prot_kinase_dom"/>
</dbReference>
<name>A0A015IPK9_RHIIW</name>
<dbReference type="HOGENOM" id="CLU_000288_7_8_1"/>
<dbReference type="EMBL" id="JEMT01026528">
    <property type="protein sequence ID" value="EXX59142.1"/>
    <property type="molecule type" value="Genomic_DNA"/>
</dbReference>
<dbReference type="InterPro" id="IPR001245">
    <property type="entry name" value="Ser-Thr/Tyr_kinase_cat_dom"/>
</dbReference>
<dbReference type="Gene3D" id="1.10.510.10">
    <property type="entry name" value="Transferase(Phosphotransferase) domain 1"/>
    <property type="match status" value="1"/>
</dbReference>
<reference evidence="2 3" key="1">
    <citation type="submission" date="2014-02" db="EMBL/GenBank/DDBJ databases">
        <title>Single nucleus genome sequencing reveals high similarity among nuclei of an endomycorrhizal fungus.</title>
        <authorList>
            <person name="Lin K."/>
            <person name="Geurts R."/>
            <person name="Zhang Z."/>
            <person name="Limpens E."/>
            <person name="Saunders D.G."/>
            <person name="Mu D."/>
            <person name="Pang E."/>
            <person name="Cao H."/>
            <person name="Cha H."/>
            <person name="Lin T."/>
            <person name="Zhou Q."/>
            <person name="Shang Y."/>
            <person name="Li Y."/>
            <person name="Ivanov S."/>
            <person name="Sharma T."/>
            <person name="Velzen R.V."/>
            <person name="Ruijter N.D."/>
            <person name="Aanen D.K."/>
            <person name="Win J."/>
            <person name="Kamoun S."/>
            <person name="Bisseling T."/>
            <person name="Huang S."/>
        </authorList>
    </citation>
    <scope>NUCLEOTIDE SEQUENCE [LARGE SCALE GENOMIC DNA]</scope>
    <source>
        <strain evidence="3">DAOM197198w</strain>
    </source>
</reference>
<dbReference type="GO" id="GO:0005524">
    <property type="term" value="F:ATP binding"/>
    <property type="evidence" value="ECO:0007669"/>
    <property type="project" value="InterPro"/>
</dbReference>
<keyword evidence="3" id="KW-1185">Reference proteome</keyword>
<dbReference type="SUPFAM" id="SSF56112">
    <property type="entry name" value="Protein kinase-like (PK-like)"/>
    <property type="match status" value="1"/>
</dbReference>
<dbReference type="InterPro" id="IPR011009">
    <property type="entry name" value="Kinase-like_dom_sf"/>
</dbReference>
<sequence length="1496" mass="178218">MLYDYDYKCKRCGEYNYQWGWCKSCQINDFKKNFTNWTSGNEKIDSLIQGKQLEIDEYYDIIVEWIPYDKLDNIKELGKDEFSTIYSAIWKDSPLQYDKKEREYSRKQSTKVNLRLYNSQNITNEFLNEANNNKLKIYGISQNSDTKDYILVLRNVYCNKCVKIFTNYYDVWCKSCQINDFKKNFTNWTSGNEKIDSLIQRKQLKIDEYYDIIVEWIPYDKFDDIKELGKDEFSTIYSAIWKDGPLQYDKNEREYSRKQGTKVNLKLYNSQNINGFLNEVNNNHGLKIYGISQNSDTKDYILVLRNVYCNKCVKIFTNYYDVWCKSCQINDFKKNFTNWTSGNEKIDSLIQRKQLKIDEYYDIIVEWIPYDKFDDIKELGKDEFSTIYSAIWKDGPLQYDKNEREYSRKQGTKVNLKLYNSQNINGFLNEVNNNHGLKIYGISQNSDTKDYILVLRNVYCNKCVKIFTDYYDSWCKSCQINDFKKNFTNWTSGNEKIDSLIQEMQLEINRYDDIIIEWIPYDKFDDIKELGKDEFSTIYSAIWEDGPLQYDKKEREYSRKQSKKVNLKLYNSQNINGFLNEINNELKIYGISQNPYTKNYIISFPDGLYCNKCVKKFLDDDYKWCRSCQLNTLEKNFTNWTSGNEKIDSLIQEKQLEINSYYDTTIIEWISYDQFDDIKELGKDEFSTIYSAIWKDGPLKYDINEREYSRKQNKKVNLKLYNSQNTNEFLNEVNNEFKIYGISQNPYTKNYIVLFPDGFYCNKCGKKFTDNYYKWCKPCQLNTLEKNFTNWTSGNKRIDSLIQEKQLKINKYDIIIEWISYDQFDEIKELRKDELTTIYSAIWKDGPLKYDRKEREYSRKQNKKANLKLYNSQNINEVLNEVNNEFKIYEIFGISQNPYTKNYIISFPDGFYCNKCGKKFTDNYYKWCKPCQINDFKKKFTNWTSGNEKIDSLIQEKQLEIDKYDGIIVEWIPYDKFDEIKELRKDELTTIYSAIWKDGPLKYDRKEREYSRKQNKKVNLKSYNSQNINGFINEVNNELKIKIYGISQNPYTKNFIISFPDGYDCNKCVKILDNDYKWCKPCQINDLLENNFTNWTNEKEKIVNLIQEMRSNINSYNDIVFEWIPYDKFDDIKEIGKGGFAKVYSAIWVDGPLLYNSDTQKYTRKQDKNVALKCLYNSQNITSEFLNEAKLYSIKNYKDYYDENKILKIYGISQNPDTKEYIIVLDYAKGGNFNYWMNKNYNNFEWAKKLTILYNISNGLNDIHQKKMVHRDFHTGNILLNIADVTDSINDSVIHISDMGLCGDVSNINQSNIYGVIPYVAPEVLKGELYTQAADVYSFGMIMYFVATGKQPFADCAHDEFLVLNICNGNRPDINMPEAPKCYIDLMKHCWNSNPDNRPKATEIFESIKLFSGCYNEYDIDFKDYIGIEKEQQHYEMEKQFKEAEEYRKLHLTSFDRLVTHPQAIYASRLLNPFTNNIPKYDNIDNNTVEIIDFTK</sequence>
<evidence type="ECO:0000313" key="2">
    <source>
        <dbReference type="EMBL" id="EXX59142.1"/>
    </source>
</evidence>
<accession>A0A015IPK9</accession>
<dbReference type="PROSITE" id="PS50011">
    <property type="entry name" value="PROTEIN_KINASE_DOM"/>
    <property type="match status" value="1"/>
</dbReference>
<comment type="caution">
    <text evidence="2">The sequence shown here is derived from an EMBL/GenBank/DDBJ whole genome shotgun (WGS) entry which is preliminary data.</text>
</comment>
<dbReference type="InterPro" id="IPR051681">
    <property type="entry name" value="Ser/Thr_Kinases-Pseudokinases"/>
</dbReference>
<gene>
    <name evidence="2" type="ORF">RirG_191630</name>
</gene>
<dbReference type="GO" id="GO:0004674">
    <property type="term" value="F:protein serine/threonine kinase activity"/>
    <property type="evidence" value="ECO:0007669"/>
    <property type="project" value="TreeGrafter"/>
</dbReference>
<dbReference type="Proteomes" id="UP000022910">
    <property type="component" value="Unassembled WGS sequence"/>
</dbReference>
<protein>
    <submittedName>
        <fullName evidence="2">Sps1p</fullName>
    </submittedName>
</protein>
<evidence type="ECO:0000259" key="1">
    <source>
        <dbReference type="PROSITE" id="PS50011"/>
    </source>
</evidence>
<feature type="domain" description="Protein kinase" evidence="1">
    <location>
        <begin position="1129"/>
        <end position="1411"/>
    </location>
</feature>
<dbReference type="PANTHER" id="PTHR44329">
    <property type="entry name" value="SERINE/THREONINE-PROTEIN KINASE TNNI3K-RELATED"/>
    <property type="match status" value="1"/>
</dbReference>
<organism evidence="2 3">
    <name type="scientific">Rhizophagus irregularis (strain DAOM 197198w)</name>
    <name type="common">Glomus intraradices</name>
    <dbReference type="NCBI Taxonomy" id="1432141"/>
    <lineage>
        <taxon>Eukaryota</taxon>
        <taxon>Fungi</taxon>
        <taxon>Fungi incertae sedis</taxon>
        <taxon>Mucoromycota</taxon>
        <taxon>Glomeromycotina</taxon>
        <taxon>Glomeromycetes</taxon>
        <taxon>Glomerales</taxon>
        <taxon>Glomeraceae</taxon>
        <taxon>Rhizophagus</taxon>
    </lineage>
</organism>
<dbReference type="Pfam" id="PF07714">
    <property type="entry name" value="PK_Tyr_Ser-Thr"/>
    <property type="match status" value="1"/>
</dbReference>
<proteinExistence type="predicted"/>
<dbReference type="PANTHER" id="PTHR44329:SF293">
    <property type="entry name" value="MITOGEN-ACTIVATED PROTEIN KINASE KINASE KINASE"/>
    <property type="match status" value="1"/>
</dbReference>
<evidence type="ECO:0000313" key="3">
    <source>
        <dbReference type="Proteomes" id="UP000022910"/>
    </source>
</evidence>